<evidence type="ECO:0000256" key="5">
    <source>
        <dbReference type="ARBA" id="ARBA00023235"/>
    </source>
</evidence>
<keyword evidence="4 6" id="KW-0697">Rotamase</keyword>
<accession>A0A223KX23</accession>
<evidence type="ECO:0000256" key="1">
    <source>
        <dbReference type="ARBA" id="ARBA00000971"/>
    </source>
</evidence>
<evidence type="ECO:0000259" key="8">
    <source>
        <dbReference type="PROSITE" id="PS50198"/>
    </source>
</evidence>
<evidence type="ECO:0000313" key="10">
    <source>
        <dbReference type="Proteomes" id="UP000215224"/>
    </source>
</evidence>
<evidence type="ECO:0000313" key="9">
    <source>
        <dbReference type="EMBL" id="AST94002.1"/>
    </source>
</evidence>
<dbReference type="Pfam" id="PF13145">
    <property type="entry name" value="Rotamase_2"/>
    <property type="match status" value="1"/>
</dbReference>
<dbReference type="Gene3D" id="3.10.50.40">
    <property type="match status" value="1"/>
</dbReference>
<organism evidence="9 10">
    <name type="scientific">Sutcliffiella cohnii</name>
    <dbReference type="NCBI Taxonomy" id="33932"/>
    <lineage>
        <taxon>Bacteria</taxon>
        <taxon>Bacillati</taxon>
        <taxon>Bacillota</taxon>
        <taxon>Bacilli</taxon>
        <taxon>Bacillales</taxon>
        <taxon>Bacillaceae</taxon>
        <taxon>Sutcliffiella</taxon>
    </lineage>
</organism>
<dbReference type="EMBL" id="CP018866">
    <property type="protein sequence ID" value="AST94002.1"/>
    <property type="molecule type" value="Genomic_DNA"/>
</dbReference>
<reference evidence="9 10" key="1">
    <citation type="submission" date="2016-12" db="EMBL/GenBank/DDBJ databases">
        <title>The whole genome sequencing and assembly of Bacillus cohnii DSM 6307T strain.</title>
        <authorList>
            <person name="Lee Y.-J."/>
            <person name="Yi H."/>
            <person name="Bahn Y.-S."/>
            <person name="Kim J.F."/>
            <person name="Lee D.-W."/>
        </authorList>
    </citation>
    <scope>NUCLEOTIDE SEQUENCE [LARGE SCALE GENOMIC DNA]</scope>
    <source>
        <strain evidence="9 10">DSM 6307</strain>
    </source>
</reference>
<dbReference type="AlphaFoldDB" id="A0A223KX23"/>
<protein>
    <recommendedName>
        <fullName evidence="2">peptidylprolyl isomerase</fullName>
        <ecNumber evidence="2">5.2.1.8</ecNumber>
    </recommendedName>
</protein>
<evidence type="ECO:0000256" key="7">
    <source>
        <dbReference type="SAM" id="Phobius"/>
    </source>
</evidence>
<dbReference type="KEGG" id="bcoh:BC6307_23405"/>
<dbReference type="PROSITE" id="PS01096">
    <property type="entry name" value="PPIC_PPIASE_1"/>
    <property type="match status" value="1"/>
</dbReference>
<dbReference type="Gene3D" id="1.10.4030.10">
    <property type="entry name" value="Porin chaperone SurA, peptide-binding domain"/>
    <property type="match status" value="1"/>
</dbReference>
<evidence type="ECO:0000256" key="4">
    <source>
        <dbReference type="ARBA" id="ARBA00023110"/>
    </source>
</evidence>
<dbReference type="STRING" id="1314751.GCA_001591425_03074"/>
<dbReference type="InterPro" id="IPR000297">
    <property type="entry name" value="PPIase_PpiC"/>
</dbReference>
<proteinExistence type="predicted"/>
<dbReference type="PANTHER" id="PTHR47245:SF1">
    <property type="entry name" value="FOLDASE PROTEIN PRSA"/>
    <property type="match status" value="1"/>
</dbReference>
<dbReference type="InterPro" id="IPR023058">
    <property type="entry name" value="PPIase_PpiC_CS"/>
</dbReference>
<feature type="domain" description="PpiC" evidence="8">
    <location>
        <begin position="168"/>
        <end position="261"/>
    </location>
</feature>
<dbReference type="RefSeq" id="WP_066417995.1">
    <property type="nucleotide sequence ID" value="NZ_CP018866.1"/>
</dbReference>
<evidence type="ECO:0000256" key="6">
    <source>
        <dbReference type="PROSITE-ProRule" id="PRU00278"/>
    </source>
</evidence>
<keyword evidence="7" id="KW-0472">Membrane</keyword>
<dbReference type="InterPro" id="IPR027304">
    <property type="entry name" value="Trigger_fact/SurA_dom_sf"/>
</dbReference>
<dbReference type="SUPFAM" id="SSF54534">
    <property type="entry name" value="FKBP-like"/>
    <property type="match status" value="1"/>
</dbReference>
<dbReference type="SUPFAM" id="SSF109998">
    <property type="entry name" value="Triger factor/SurA peptide-binding domain-like"/>
    <property type="match status" value="1"/>
</dbReference>
<dbReference type="PANTHER" id="PTHR47245">
    <property type="entry name" value="PEPTIDYLPROLYL ISOMERASE"/>
    <property type="match status" value="1"/>
</dbReference>
<keyword evidence="3" id="KW-0732">Signal</keyword>
<keyword evidence="7" id="KW-0812">Transmembrane</keyword>
<name>A0A223KX23_9BACI</name>
<feature type="transmembrane region" description="Helical" evidence="7">
    <location>
        <begin position="12"/>
        <end position="30"/>
    </location>
</feature>
<dbReference type="Proteomes" id="UP000215224">
    <property type="component" value="Chromosome"/>
</dbReference>
<keyword evidence="5 6" id="KW-0413">Isomerase</keyword>
<dbReference type="PROSITE" id="PS50198">
    <property type="entry name" value="PPIC_PPIASE_2"/>
    <property type="match status" value="1"/>
</dbReference>
<comment type="catalytic activity">
    <reaction evidence="1">
        <text>[protein]-peptidylproline (omega=180) = [protein]-peptidylproline (omega=0)</text>
        <dbReference type="Rhea" id="RHEA:16237"/>
        <dbReference type="Rhea" id="RHEA-COMP:10747"/>
        <dbReference type="Rhea" id="RHEA-COMP:10748"/>
        <dbReference type="ChEBI" id="CHEBI:83833"/>
        <dbReference type="ChEBI" id="CHEBI:83834"/>
        <dbReference type="EC" id="5.2.1.8"/>
    </reaction>
</comment>
<evidence type="ECO:0000256" key="2">
    <source>
        <dbReference type="ARBA" id="ARBA00013194"/>
    </source>
</evidence>
<dbReference type="EC" id="5.2.1.8" evidence="2"/>
<sequence>MLHYIKRLSKQTLWYCVIGLIVINIITIVITTNKANSKSQEVVSLVQSVDDVVAEVDETPITKLVLLTELEKRFGSEVLQELVNRKVVNVMANKYNITISDEEVDREWKLIKTIYQHNTNFSSNSVEEMKEHIRTSLQLEELLVKDVTIPEDEVQKFYEQNKVLYNIPESYHLSQIIVNDKETAEQVMKELKEGSSFSALAMEKSIDDLSANQGGDIGYLSSQHIGNYPEIYIKEASELQSGKWSTPIQLEDEAYAIIYLHEKIDATNFSYEDVKDQVRRMLALEQIEEPVRVEMFWNEVGVEWLYDNEETN</sequence>
<keyword evidence="10" id="KW-1185">Reference proteome</keyword>
<evidence type="ECO:0000256" key="3">
    <source>
        <dbReference type="ARBA" id="ARBA00022729"/>
    </source>
</evidence>
<gene>
    <name evidence="9" type="ORF">BC6307_23405</name>
</gene>
<dbReference type="InterPro" id="IPR050245">
    <property type="entry name" value="PrsA_foldase"/>
</dbReference>
<keyword evidence="7" id="KW-1133">Transmembrane helix</keyword>
<dbReference type="GO" id="GO:0003755">
    <property type="term" value="F:peptidyl-prolyl cis-trans isomerase activity"/>
    <property type="evidence" value="ECO:0007669"/>
    <property type="project" value="UniProtKB-KW"/>
</dbReference>
<dbReference type="InterPro" id="IPR046357">
    <property type="entry name" value="PPIase_dom_sf"/>
</dbReference>